<evidence type="ECO:0000313" key="10">
    <source>
        <dbReference type="Proteomes" id="UP001241110"/>
    </source>
</evidence>
<dbReference type="GO" id="GO:0005764">
    <property type="term" value="C:lysosome"/>
    <property type="evidence" value="ECO:0007669"/>
    <property type="project" value="TreeGrafter"/>
</dbReference>
<evidence type="ECO:0000256" key="5">
    <source>
        <dbReference type="ARBA" id="ARBA00022801"/>
    </source>
</evidence>
<gene>
    <name evidence="9" type="ORF">QNI16_24785</name>
</gene>
<dbReference type="GO" id="GO:0004560">
    <property type="term" value="F:alpha-L-fucosidase activity"/>
    <property type="evidence" value="ECO:0007669"/>
    <property type="project" value="InterPro"/>
</dbReference>
<comment type="caution">
    <text evidence="9">The sequence shown here is derived from an EMBL/GenBank/DDBJ whole genome shotgun (WGS) entry which is preliminary data.</text>
</comment>
<evidence type="ECO:0000259" key="8">
    <source>
        <dbReference type="Pfam" id="PF01120"/>
    </source>
</evidence>
<reference evidence="9" key="1">
    <citation type="submission" date="2023-05" db="EMBL/GenBank/DDBJ databases">
        <authorList>
            <person name="Zhang X."/>
        </authorList>
    </citation>
    <scope>NUCLEOTIDE SEQUENCE</scope>
    <source>
        <strain evidence="9">YF14B1</strain>
    </source>
</reference>
<evidence type="ECO:0000256" key="3">
    <source>
        <dbReference type="ARBA" id="ARBA00012662"/>
    </source>
</evidence>
<feature type="domain" description="Glycoside hydrolase family 29 N-terminal" evidence="8">
    <location>
        <begin position="22"/>
        <end position="337"/>
    </location>
</feature>
<evidence type="ECO:0000313" key="9">
    <source>
        <dbReference type="EMBL" id="MDJ1483739.1"/>
    </source>
</evidence>
<dbReference type="AlphaFoldDB" id="A0AAE3UBF9"/>
<evidence type="ECO:0000256" key="1">
    <source>
        <dbReference type="ARBA" id="ARBA00004071"/>
    </source>
</evidence>
<dbReference type="InterPro" id="IPR016286">
    <property type="entry name" value="FUC_metazoa-typ"/>
</dbReference>
<keyword evidence="6" id="KW-0326">Glycosidase</keyword>
<sequence length="717" mass="81546">MTKRNYYIFFLLFFCTLYTHSTFSQISPQALKQWKDQKYSMFIHWGGIYSVLGGVWDGKPIDRGLSEQIQAHAGIYSDTYANVAKKFNPIYWNADSIALLAKEAGMRSIVITSKHHDGFCMWNTRSTDFDVVDATPFKRDVLKELSDACKRHEISFGLYFSLIDWHYPEASPISSHNSDRITPSHHEYNKQQLTELLTNYGSVTEIWFDMGSQSLQQSQELRELVHRLQPDCMIGSRIGNDMGDFTVMGDNQEPDYVIEVPWQSPASFFDETWGYRSWQKRVPLEEKQKEKLTSLIRVVSRGGKYLLNIGPKGDGSVVPYEKEVLLKTGEWLKKNSEAIYGVNSDPFHTPFEWGSVTSSSDKLYLHLLSLPQNKTIVLPGLTGKIKSVGVLGNKKYKIKVSSKSDGVVLTLPEGLDVSKDFQVIGITFSNGYKVAPFPVTKEIRQNEIVLSSTNAFKHYSNSGIDYNTRYLSTVKESWNVQPATTGQWTPVLYYSAEEKGKKLDIQITDKTQQITLDGREVVKLQNNLTALIWSPLYLAGPFYSGIEGVHGDVTKLTTTAAWENKPWTPQSEWKQGETYFISSESSTAWYVLQEITSAEAQSLLIRITSGDAVLVLLNGKQLLIHNNPEKVKSLEDMILLPLQKGKNQLLIKLYNYFQKEIPFSLSAQIPQELYKLPLPSVSLQAESIYPFSWKWHQPLSPHYTLIVPNLSLQLIKQ</sequence>
<dbReference type="EC" id="3.2.1.51" evidence="3"/>
<dbReference type="InterPro" id="IPR017853">
    <property type="entry name" value="GH"/>
</dbReference>
<evidence type="ECO:0000256" key="6">
    <source>
        <dbReference type="ARBA" id="ARBA00023295"/>
    </source>
</evidence>
<dbReference type="InterPro" id="IPR000933">
    <property type="entry name" value="Glyco_hydro_29"/>
</dbReference>
<dbReference type="InterPro" id="IPR057739">
    <property type="entry name" value="Glyco_hydro_29_N"/>
</dbReference>
<accession>A0AAE3UBF9</accession>
<protein>
    <recommendedName>
        <fullName evidence="3">alpha-L-fucosidase</fullName>
        <ecNumber evidence="3">3.2.1.51</ecNumber>
    </recommendedName>
</protein>
<dbReference type="Gene3D" id="3.20.20.80">
    <property type="entry name" value="Glycosidases"/>
    <property type="match status" value="1"/>
</dbReference>
<organism evidence="9 10">
    <name type="scientific">Xanthocytophaga flava</name>
    <dbReference type="NCBI Taxonomy" id="3048013"/>
    <lineage>
        <taxon>Bacteria</taxon>
        <taxon>Pseudomonadati</taxon>
        <taxon>Bacteroidota</taxon>
        <taxon>Cytophagia</taxon>
        <taxon>Cytophagales</taxon>
        <taxon>Rhodocytophagaceae</taxon>
        <taxon>Xanthocytophaga</taxon>
    </lineage>
</organism>
<evidence type="ECO:0000256" key="4">
    <source>
        <dbReference type="ARBA" id="ARBA00022729"/>
    </source>
</evidence>
<feature type="signal peptide" evidence="7">
    <location>
        <begin position="1"/>
        <end position="21"/>
    </location>
</feature>
<comment type="function">
    <text evidence="1">Alpha-L-fucosidase is responsible for hydrolyzing the alpha-1,6-linked fucose joined to the reducing-end N-acetylglucosamine of the carbohydrate moieties of glycoproteins.</text>
</comment>
<feature type="chain" id="PRO_5042212826" description="alpha-L-fucosidase" evidence="7">
    <location>
        <begin position="22"/>
        <end position="717"/>
    </location>
</feature>
<dbReference type="Pfam" id="PF01120">
    <property type="entry name" value="Alpha_L_fucos"/>
    <property type="match status" value="1"/>
</dbReference>
<dbReference type="Proteomes" id="UP001241110">
    <property type="component" value="Unassembled WGS sequence"/>
</dbReference>
<dbReference type="SMART" id="SM00812">
    <property type="entry name" value="Alpha_L_fucos"/>
    <property type="match status" value="1"/>
</dbReference>
<dbReference type="PRINTS" id="PR00741">
    <property type="entry name" value="GLHYDRLASE29"/>
</dbReference>
<dbReference type="EMBL" id="JASJOS010000012">
    <property type="protein sequence ID" value="MDJ1483739.1"/>
    <property type="molecule type" value="Genomic_DNA"/>
</dbReference>
<name>A0AAE3UBF9_9BACT</name>
<evidence type="ECO:0000256" key="2">
    <source>
        <dbReference type="ARBA" id="ARBA00007951"/>
    </source>
</evidence>
<keyword evidence="5" id="KW-0378">Hydrolase</keyword>
<dbReference type="SUPFAM" id="SSF51445">
    <property type="entry name" value="(Trans)glycosidases"/>
    <property type="match status" value="1"/>
</dbReference>
<keyword evidence="4 7" id="KW-0732">Signal</keyword>
<dbReference type="PANTHER" id="PTHR10030">
    <property type="entry name" value="ALPHA-L-FUCOSIDASE"/>
    <property type="match status" value="1"/>
</dbReference>
<dbReference type="PANTHER" id="PTHR10030:SF37">
    <property type="entry name" value="ALPHA-L-FUCOSIDASE-RELATED"/>
    <property type="match status" value="1"/>
</dbReference>
<proteinExistence type="inferred from homology"/>
<evidence type="ECO:0000256" key="7">
    <source>
        <dbReference type="SAM" id="SignalP"/>
    </source>
</evidence>
<dbReference type="GO" id="GO:0006004">
    <property type="term" value="P:fucose metabolic process"/>
    <property type="evidence" value="ECO:0007669"/>
    <property type="project" value="InterPro"/>
</dbReference>
<dbReference type="GO" id="GO:0016139">
    <property type="term" value="P:glycoside catabolic process"/>
    <property type="evidence" value="ECO:0007669"/>
    <property type="project" value="TreeGrafter"/>
</dbReference>
<comment type="similarity">
    <text evidence="2">Belongs to the glycosyl hydrolase 29 family.</text>
</comment>
<dbReference type="RefSeq" id="WP_313984048.1">
    <property type="nucleotide sequence ID" value="NZ_JASJOS010000012.1"/>
</dbReference>